<evidence type="ECO:0000313" key="3">
    <source>
        <dbReference type="EMBL" id="SMO58175.1"/>
    </source>
</evidence>
<evidence type="ECO:0000313" key="5">
    <source>
        <dbReference type="Proteomes" id="UP000468990"/>
    </source>
</evidence>
<reference evidence="2 5" key="2">
    <citation type="submission" date="2019-11" db="EMBL/GenBank/DDBJ databases">
        <title>Flavobacterium resistens genome.</title>
        <authorList>
            <person name="Wilson V.M."/>
            <person name="Newman J.D."/>
        </authorList>
    </citation>
    <scope>NUCLEOTIDE SEQUENCE [LARGE SCALE GENOMIC DNA]</scope>
    <source>
        <strain evidence="2 5">DSM 19382</strain>
    </source>
</reference>
<keyword evidence="5" id="KW-1185">Reference proteome</keyword>
<dbReference type="RefSeq" id="WP_142450221.1">
    <property type="nucleotide sequence ID" value="NZ_FXTA01000002.1"/>
</dbReference>
<dbReference type="InterPro" id="IPR025345">
    <property type="entry name" value="DUF4249"/>
</dbReference>
<feature type="signal peptide" evidence="1">
    <location>
        <begin position="1"/>
        <end position="20"/>
    </location>
</feature>
<organism evidence="3 4">
    <name type="scientific">Flavobacterium resistens</name>
    <dbReference type="NCBI Taxonomy" id="443612"/>
    <lineage>
        <taxon>Bacteria</taxon>
        <taxon>Pseudomonadati</taxon>
        <taxon>Bacteroidota</taxon>
        <taxon>Flavobacteriia</taxon>
        <taxon>Flavobacteriales</taxon>
        <taxon>Flavobacteriaceae</taxon>
        <taxon>Flavobacterium</taxon>
    </lineage>
</organism>
<name>A0A521CFN2_9FLAO</name>
<evidence type="ECO:0000313" key="2">
    <source>
        <dbReference type="EMBL" id="MRX66576.1"/>
    </source>
</evidence>
<dbReference type="EMBL" id="FXTA01000002">
    <property type="protein sequence ID" value="SMO58175.1"/>
    <property type="molecule type" value="Genomic_DNA"/>
</dbReference>
<accession>A0A521CFN2</accession>
<protein>
    <submittedName>
        <fullName evidence="2">DUF4249 family protein</fullName>
    </submittedName>
</protein>
<evidence type="ECO:0000256" key="1">
    <source>
        <dbReference type="SAM" id="SignalP"/>
    </source>
</evidence>
<evidence type="ECO:0000313" key="4">
    <source>
        <dbReference type="Proteomes" id="UP000317289"/>
    </source>
</evidence>
<keyword evidence="1" id="KW-0732">Signal</keyword>
<feature type="chain" id="PRO_5043205629" evidence="1">
    <location>
        <begin position="21"/>
        <end position="412"/>
    </location>
</feature>
<dbReference type="OrthoDB" id="1062680at2"/>
<dbReference type="Pfam" id="PF14054">
    <property type="entry name" value="DUF4249"/>
    <property type="match status" value="1"/>
</dbReference>
<dbReference type="AlphaFoldDB" id="A0A521CFN2"/>
<dbReference type="Proteomes" id="UP000468990">
    <property type="component" value="Unassembled WGS sequence"/>
</dbReference>
<dbReference type="EMBL" id="WKKG01000001">
    <property type="protein sequence ID" value="MRX66576.1"/>
    <property type="molecule type" value="Genomic_DNA"/>
</dbReference>
<gene>
    <name evidence="2" type="ORF">GJU42_01220</name>
    <name evidence="3" type="ORF">SAMN06265349_102482</name>
</gene>
<proteinExistence type="predicted"/>
<reference evidence="3 4" key="1">
    <citation type="submission" date="2017-05" db="EMBL/GenBank/DDBJ databases">
        <authorList>
            <person name="Varghese N."/>
            <person name="Submissions S."/>
        </authorList>
    </citation>
    <scope>NUCLEOTIDE SEQUENCE [LARGE SCALE GENOMIC DNA]</scope>
    <source>
        <strain evidence="3 4">DSM 19382</strain>
    </source>
</reference>
<dbReference type="Proteomes" id="UP000317289">
    <property type="component" value="Unassembled WGS sequence"/>
</dbReference>
<dbReference type="PROSITE" id="PS51257">
    <property type="entry name" value="PROKAR_LIPOPROTEIN"/>
    <property type="match status" value="1"/>
</dbReference>
<sequence>MKKVFIVRFLIITLFLSVLGCTTPYDYQSSSAYEDVIVIEATITNQNKTHEVKVTRAYKLDEKTPTFETNATVFVTDNMGNKYDFKQNAENYTSVAPFQAAPDRQYQLHVRTKDGRDYVSTTEKLPQQTDIESVEAKAKTKNNQLGIEITVNSTDPTNSSHYYRYEYEETYKVVAPKWYPQKAVSVFYAPGSNPPGKVVFEDRTTEARICYLSQNSNDLILTSTSDLSEDKVINFPVRFIASTDPIIRNRYSILVKQYVQNLAAHTFFATLKEISNIGSILSQTQPGFFYGNIQSVANPKEKVIGYFDVSSYSEKRIFFNFTDLLNGQPFPNYQYECPSPIPDISKGEYVFKYCFSQDPLLECQGDVILNLLASGIKVYYPTELPNNYILYPVECGDCTSFSSNIKPPFWID</sequence>